<feature type="transmembrane region" description="Helical" evidence="1">
    <location>
        <begin position="187"/>
        <end position="209"/>
    </location>
</feature>
<dbReference type="PANTHER" id="PTHR30221:SF1">
    <property type="entry name" value="SMALL-CONDUCTANCE MECHANOSENSITIVE CHANNEL"/>
    <property type="match status" value="1"/>
</dbReference>
<keyword evidence="3" id="KW-1185">Reference proteome</keyword>
<reference evidence="2 3" key="1">
    <citation type="submission" date="2016-10" db="EMBL/GenBank/DDBJ databases">
        <authorList>
            <person name="de Groot N.N."/>
        </authorList>
    </citation>
    <scope>NUCLEOTIDE SEQUENCE [LARGE SCALE GENOMIC DNA]</scope>
    <source>
        <strain>GEY</strain>
        <strain evidence="3">DSM 9560</strain>
    </source>
</reference>
<keyword evidence="1" id="KW-1133">Transmembrane helix</keyword>
<dbReference type="GO" id="GO:0008381">
    <property type="term" value="F:mechanosensitive monoatomic ion channel activity"/>
    <property type="evidence" value="ECO:0007669"/>
    <property type="project" value="InterPro"/>
</dbReference>
<name>A0A1I2G3J2_9BACT</name>
<dbReference type="Gene3D" id="1.10.287.1260">
    <property type="match status" value="1"/>
</dbReference>
<dbReference type="OrthoDB" id="1493289at2"/>
<feature type="transmembrane region" description="Helical" evidence="1">
    <location>
        <begin position="29"/>
        <end position="51"/>
    </location>
</feature>
<gene>
    <name evidence="2" type="ORF">SAMN04488541_101682</name>
</gene>
<evidence type="ECO:0000313" key="2">
    <source>
        <dbReference type="EMBL" id="SFF12122.1"/>
    </source>
</evidence>
<dbReference type="Proteomes" id="UP000199513">
    <property type="component" value="Unassembled WGS sequence"/>
</dbReference>
<dbReference type="STRING" id="1003.SAMN04488541_101682"/>
<feature type="transmembrane region" description="Helical" evidence="1">
    <location>
        <begin position="145"/>
        <end position="175"/>
    </location>
</feature>
<feature type="transmembrane region" description="Helical" evidence="1">
    <location>
        <begin position="88"/>
        <end position="110"/>
    </location>
</feature>
<accession>A0A1I2G3J2</accession>
<feature type="transmembrane region" description="Helical" evidence="1">
    <location>
        <begin position="116"/>
        <end position="138"/>
    </location>
</feature>
<organism evidence="2 3">
    <name type="scientific">Thermoflexibacter ruber</name>
    <dbReference type="NCBI Taxonomy" id="1003"/>
    <lineage>
        <taxon>Bacteria</taxon>
        <taxon>Pseudomonadati</taxon>
        <taxon>Bacteroidota</taxon>
        <taxon>Cytophagia</taxon>
        <taxon>Cytophagales</taxon>
        <taxon>Thermoflexibacteraceae</taxon>
        <taxon>Thermoflexibacter</taxon>
    </lineage>
</organism>
<proteinExistence type="predicted"/>
<dbReference type="PANTHER" id="PTHR30221">
    <property type="entry name" value="SMALL-CONDUCTANCE MECHANOSENSITIVE CHANNEL"/>
    <property type="match status" value="1"/>
</dbReference>
<protein>
    <submittedName>
        <fullName evidence="2">Conserved TM helix</fullName>
    </submittedName>
</protein>
<dbReference type="Pfam" id="PF05552">
    <property type="entry name" value="MS_channel_1st_1"/>
    <property type="match status" value="2"/>
</dbReference>
<keyword evidence="1" id="KW-0812">Transmembrane</keyword>
<dbReference type="EMBL" id="FONY01000016">
    <property type="protein sequence ID" value="SFF12122.1"/>
    <property type="molecule type" value="Genomic_DNA"/>
</dbReference>
<evidence type="ECO:0000313" key="3">
    <source>
        <dbReference type="Proteomes" id="UP000199513"/>
    </source>
</evidence>
<keyword evidence="1" id="KW-0472">Membrane</keyword>
<dbReference type="RefSeq" id="WP_091544913.1">
    <property type="nucleotide sequence ID" value="NZ_FONY01000016.1"/>
</dbReference>
<dbReference type="InterPro" id="IPR008910">
    <property type="entry name" value="MSC_TM_helix"/>
</dbReference>
<evidence type="ECO:0000256" key="1">
    <source>
        <dbReference type="SAM" id="Phobius"/>
    </source>
</evidence>
<sequence length="291" mass="32484">MEQIVNWSELFLNSFQHLLSELLGAVPKILGAILLLILGIIIARLIAVIIIKTLRITRFDEWMHKLKVHDLFEKAQIKTSVAEIIARFAYWVVLLIFLVGISETLGWSAVSQKISLFINFLPKVFISLIILIIGLYIASLVRQTIIAAFLSFGLSFGKLVSSAFFYFLLLFVVVIALEQLDIDTTIITSNVLIIIGGAVLAFAISYGFASKDILNNFLASLYSKNNFQIGQKIILEDGAVGEIVKMDNISVTLKTEEGKLILPIKTLINEKIRIIEPAPNPLGEILRRVEE</sequence>
<dbReference type="InterPro" id="IPR045275">
    <property type="entry name" value="MscS_archaea/bacteria_type"/>
</dbReference>
<dbReference type="AlphaFoldDB" id="A0A1I2G3J2"/>